<keyword evidence="1" id="KW-0328">Glycosyltransferase</keyword>
<sequence length="68" mass="7688">MNKITKYIDALPLSDAEKSALPDTSLQAVHQALDDDHQTFAAKTTPRWGRSRHGWRIAGRIRCLAISW</sequence>
<gene>
    <name evidence="1" type="primary">mdoH_4</name>
    <name evidence="1" type="ORF">NCTC9504_04212</name>
</gene>
<dbReference type="EMBL" id="UGMA01000005">
    <property type="protein sequence ID" value="STU91643.1"/>
    <property type="molecule type" value="Genomic_DNA"/>
</dbReference>
<dbReference type="EC" id="2.4.1.-" evidence="1"/>
<accession>A0A377ZYU6</accession>
<proteinExistence type="predicted"/>
<evidence type="ECO:0000313" key="1">
    <source>
        <dbReference type="EMBL" id="STU91643.1"/>
    </source>
</evidence>
<dbReference type="AlphaFoldDB" id="A0A377ZYU6"/>
<name>A0A377ZYU6_KLEPN</name>
<dbReference type="GO" id="GO:0016757">
    <property type="term" value="F:glycosyltransferase activity"/>
    <property type="evidence" value="ECO:0007669"/>
    <property type="project" value="UniProtKB-KW"/>
</dbReference>
<organism evidence="1 2">
    <name type="scientific">Klebsiella pneumoniae subsp. pneumoniae</name>
    <dbReference type="NCBI Taxonomy" id="72407"/>
    <lineage>
        <taxon>Bacteria</taxon>
        <taxon>Pseudomonadati</taxon>
        <taxon>Pseudomonadota</taxon>
        <taxon>Gammaproteobacteria</taxon>
        <taxon>Enterobacterales</taxon>
        <taxon>Enterobacteriaceae</taxon>
        <taxon>Klebsiella/Raoultella group</taxon>
        <taxon>Klebsiella</taxon>
        <taxon>Klebsiella pneumoniae complex</taxon>
    </lineage>
</organism>
<reference evidence="1 2" key="1">
    <citation type="submission" date="2018-06" db="EMBL/GenBank/DDBJ databases">
        <authorList>
            <consortium name="Pathogen Informatics"/>
            <person name="Doyle S."/>
        </authorList>
    </citation>
    <scope>NUCLEOTIDE SEQUENCE [LARGE SCALE GENOMIC DNA]</scope>
    <source>
        <strain evidence="1 2">NCTC9504</strain>
    </source>
</reference>
<keyword evidence="1" id="KW-0808">Transferase</keyword>
<protein>
    <submittedName>
        <fullName evidence="1">Glucans biosynthesis glucosyltransferase H</fullName>
        <ecNumber evidence="1">2.4.1.-</ecNumber>
    </submittedName>
</protein>
<dbReference type="Proteomes" id="UP000254020">
    <property type="component" value="Unassembled WGS sequence"/>
</dbReference>
<evidence type="ECO:0000313" key="2">
    <source>
        <dbReference type="Proteomes" id="UP000254020"/>
    </source>
</evidence>